<dbReference type="SUPFAM" id="SSF56112">
    <property type="entry name" value="Protein kinase-like (PK-like)"/>
    <property type="match status" value="1"/>
</dbReference>
<dbReference type="VEuPathDB" id="FungiDB:PADG_11507"/>
<sequence length="401" mass="44053">MENEVLRKALGLQGSVIFESHTNLGHLQENPLSEGKDDEHIPAITIEYKAPHKLMQADMATGLAKEIHPAQDVIGQDSDDVEFCCRQLVATVTTQLFSYMVQKGVCYGYICTGEAFIFVYIPDDSSSVQCALCRPELDVKTIGEDELQLTVTAQVLAVTNQSIDLPSSIPGTPPTARPKHASPLSHSPSPPPSPLTPSQSGIRGRTQRGGTQRTSNVIETPAIKTHPYCSQQCLLALRDGSSLDPLCPNYQDHQKGRIQIHGFCAGIRKQLAMDRGPDTDCRPLYKAGSCGALFKVRFSSHGYTVVAKGVEYKHVHKLKYEKQIYDELRDLQGECIPVCLGVIQLALKYPYYHDGGIYTHIHTTGVSSMVHCALQAIHSKGVLHGDAEPRNILWNPTCQRA</sequence>
<comment type="caution">
    <text evidence="2">The sequence shown here is derived from an EMBL/GenBank/DDBJ whole genome shotgun (WGS) entry which is preliminary data.</text>
</comment>
<evidence type="ECO:0000313" key="2">
    <source>
        <dbReference type="EMBL" id="ODH13602.1"/>
    </source>
</evidence>
<dbReference type="AlphaFoldDB" id="A0A1D2J5M0"/>
<evidence type="ECO:0000313" key="3">
    <source>
        <dbReference type="Proteomes" id="UP000242814"/>
    </source>
</evidence>
<feature type="region of interest" description="Disordered" evidence="1">
    <location>
        <begin position="164"/>
        <end position="219"/>
    </location>
</feature>
<feature type="non-terminal residue" evidence="2">
    <location>
        <position position="401"/>
    </location>
</feature>
<dbReference type="InterPro" id="IPR011009">
    <property type="entry name" value="Kinase-like_dom_sf"/>
</dbReference>
<dbReference type="VEuPathDB" id="FungiDB:PABG_11128"/>
<evidence type="ECO:0000256" key="1">
    <source>
        <dbReference type="SAM" id="MobiDB-lite"/>
    </source>
</evidence>
<feature type="compositionally biased region" description="Low complexity" evidence="1">
    <location>
        <begin position="196"/>
        <end position="215"/>
    </location>
</feature>
<evidence type="ECO:0008006" key="4">
    <source>
        <dbReference type="Google" id="ProtNLM"/>
    </source>
</evidence>
<accession>A0A1D2J5M0</accession>
<proteinExistence type="predicted"/>
<dbReference type="Proteomes" id="UP000242814">
    <property type="component" value="Unassembled WGS sequence"/>
</dbReference>
<organism evidence="2 3">
    <name type="scientific">Paracoccidioides brasiliensis</name>
    <dbReference type="NCBI Taxonomy" id="121759"/>
    <lineage>
        <taxon>Eukaryota</taxon>
        <taxon>Fungi</taxon>
        <taxon>Dikarya</taxon>
        <taxon>Ascomycota</taxon>
        <taxon>Pezizomycotina</taxon>
        <taxon>Eurotiomycetes</taxon>
        <taxon>Eurotiomycetidae</taxon>
        <taxon>Onygenales</taxon>
        <taxon>Ajellomycetaceae</taxon>
        <taxon>Paracoccidioides</taxon>
    </lineage>
</organism>
<dbReference type="EMBL" id="LZYO01000453">
    <property type="protein sequence ID" value="ODH13602.1"/>
    <property type="molecule type" value="Genomic_DNA"/>
</dbReference>
<protein>
    <recommendedName>
        <fullName evidence="4">Protein kinase domain-containing protein</fullName>
    </recommendedName>
</protein>
<reference evidence="2 3" key="1">
    <citation type="submission" date="2016-06" db="EMBL/GenBank/DDBJ databases">
        <authorList>
            <person name="Kjaerup R.B."/>
            <person name="Dalgaard T.S."/>
            <person name="Juul-Madsen H.R."/>
        </authorList>
    </citation>
    <scope>NUCLEOTIDE SEQUENCE [LARGE SCALE GENOMIC DNA]</scope>
    <source>
        <strain evidence="2 3">Pb300</strain>
    </source>
</reference>
<gene>
    <name evidence="2" type="ORF">ACO22_07088</name>
</gene>
<name>A0A1D2J5M0_PARBR</name>